<dbReference type="OrthoDB" id="420195at2759"/>
<dbReference type="InterPro" id="IPR044059">
    <property type="entry name" value="Csn1/TTC4_wheel"/>
</dbReference>
<dbReference type="CDD" id="cd21377">
    <property type="entry name" value="CTWD_Cns1-like"/>
    <property type="match status" value="1"/>
</dbReference>
<evidence type="ECO:0000256" key="1">
    <source>
        <dbReference type="ARBA" id="ARBA00022737"/>
    </source>
</evidence>
<evidence type="ECO:0000313" key="6">
    <source>
        <dbReference type="Proteomes" id="UP000274922"/>
    </source>
</evidence>
<accession>A0A4P9X9L6</accession>
<dbReference type="GO" id="GO:0005829">
    <property type="term" value="C:cytosol"/>
    <property type="evidence" value="ECO:0007669"/>
    <property type="project" value="TreeGrafter"/>
</dbReference>
<dbReference type="SMART" id="SM00028">
    <property type="entry name" value="TPR"/>
    <property type="match status" value="3"/>
</dbReference>
<evidence type="ECO:0000256" key="2">
    <source>
        <dbReference type="ARBA" id="ARBA00022803"/>
    </source>
</evidence>
<dbReference type="GO" id="GO:0051879">
    <property type="term" value="F:Hsp90 protein binding"/>
    <property type="evidence" value="ECO:0007669"/>
    <property type="project" value="InterPro"/>
</dbReference>
<reference evidence="6" key="1">
    <citation type="journal article" date="2018" name="Nat. Microbiol.">
        <title>Leveraging single-cell genomics to expand the fungal tree of life.</title>
        <authorList>
            <person name="Ahrendt S.R."/>
            <person name="Quandt C.A."/>
            <person name="Ciobanu D."/>
            <person name="Clum A."/>
            <person name="Salamov A."/>
            <person name="Andreopoulos B."/>
            <person name="Cheng J.F."/>
            <person name="Woyke T."/>
            <person name="Pelin A."/>
            <person name="Henrissat B."/>
            <person name="Reynolds N.K."/>
            <person name="Benny G.L."/>
            <person name="Smith M.E."/>
            <person name="James T.Y."/>
            <person name="Grigoriev I.V."/>
        </authorList>
    </citation>
    <scope>NUCLEOTIDE SEQUENCE [LARGE SCALE GENOMIC DNA]</scope>
    <source>
        <strain evidence="6">ATCC 52028</strain>
    </source>
</reference>
<feature type="non-terminal residue" evidence="5">
    <location>
        <position position="1"/>
    </location>
</feature>
<dbReference type="GO" id="GO:0005634">
    <property type="term" value="C:nucleus"/>
    <property type="evidence" value="ECO:0007669"/>
    <property type="project" value="TreeGrafter"/>
</dbReference>
<protein>
    <recommendedName>
        <fullName evidence="4">Cns1/TTC4 wheel domain-containing protein</fullName>
    </recommendedName>
</protein>
<feature type="non-terminal residue" evidence="5">
    <location>
        <position position="317"/>
    </location>
</feature>
<dbReference type="InterPro" id="IPR011990">
    <property type="entry name" value="TPR-like_helical_dom_sf"/>
</dbReference>
<dbReference type="InterPro" id="IPR019734">
    <property type="entry name" value="TPR_rpt"/>
</dbReference>
<sequence>DMDALMREFERTPLFMTSLPTDDDEPNVTLDAIQSLLYDGTPDEIAQTAKQNGNQAFMQGRAHYKDAIQFYTQGIQSDPQDAALLATLYCNRAAVNLELKNLGRCLRDCAEAIARDQTNIKAFFRAAKASRLLGRWDDALDCCTWGLGLDAANAALLAEQELAAEGKRKAEAKAQADAARAAEREADMARLVSDQTRDPLVRDAMPQPVPEETDVWGWPVLLLYPDAGECDLIESLDERATLADILEQVLDPSAPAPWNMDRHLTLENACVYFQQRDDARLDQAKLVPVQYTRLTLREIMAYPMVALSGGAFRFVVM</sequence>
<evidence type="ECO:0000313" key="5">
    <source>
        <dbReference type="EMBL" id="RKP02047.1"/>
    </source>
</evidence>
<dbReference type="SUPFAM" id="SSF48452">
    <property type="entry name" value="TPR-like"/>
    <property type="match status" value="1"/>
</dbReference>
<comment type="similarity">
    <text evidence="3">Belongs to the TTC4 family.</text>
</comment>
<dbReference type="GO" id="GO:0006457">
    <property type="term" value="P:protein folding"/>
    <property type="evidence" value="ECO:0007669"/>
    <property type="project" value="TreeGrafter"/>
</dbReference>
<dbReference type="AlphaFoldDB" id="A0A4P9X9L6"/>
<dbReference type="PANTHER" id="PTHR46035:SF1">
    <property type="entry name" value="TETRATRICOPEPTIDE REPEAT PROTEIN 4"/>
    <property type="match status" value="1"/>
</dbReference>
<dbReference type="EMBL" id="ML014153">
    <property type="protein sequence ID" value="RKP02047.1"/>
    <property type="molecule type" value="Genomic_DNA"/>
</dbReference>
<name>A0A4P9X9L6_9FUNG</name>
<evidence type="ECO:0000259" key="4">
    <source>
        <dbReference type="Pfam" id="PF18972"/>
    </source>
</evidence>
<gene>
    <name evidence="5" type="ORF">CXG81DRAFT_4646</name>
</gene>
<keyword evidence="1" id="KW-0677">Repeat</keyword>
<dbReference type="Proteomes" id="UP000274922">
    <property type="component" value="Unassembled WGS sequence"/>
</dbReference>
<organism evidence="5 6">
    <name type="scientific">Caulochytrium protostelioides</name>
    <dbReference type="NCBI Taxonomy" id="1555241"/>
    <lineage>
        <taxon>Eukaryota</taxon>
        <taxon>Fungi</taxon>
        <taxon>Fungi incertae sedis</taxon>
        <taxon>Chytridiomycota</taxon>
        <taxon>Chytridiomycota incertae sedis</taxon>
        <taxon>Chytridiomycetes</taxon>
        <taxon>Caulochytriales</taxon>
        <taxon>Caulochytriaceae</taxon>
        <taxon>Caulochytrium</taxon>
    </lineage>
</organism>
<dbReference type="Pfam" id="PF18972">
    <property type="entry name" value="Wheel"/>
    <property type="match status" value="1"/>
</dbReference>
<dbReference type="PANTHER" id="PTHR46035">
    <property type="entry name" value="TETRATRICOPEPTIDE REPEAT PROTEIN 4"/>
    <property type="match status" value="1"/>
</dbReference>
<evidence type="ECO:0000256" key="3">
    <source>
        <dbReference type="ARBA" id="ARBA00023602"/>
    </source>
</evidence>
<dbReference type="GO" id="GO:0030544">
    <property type="term" value="F:Hsp70 protein binding"/>
    <property type="evidence" value="ECO:0007669"/>
    <property type="project" value="TreeGrafter"/>
</dbReference>
<keyword evidence="6" id="KW-1185">Reference proteome</keyword>
<feature type="domain" description="Cns1/TTC4 wheel" evidence="4">
    <location>
        <begin position="218"/>
        <end position="316"/>
    </location>
</feature>
<proteinExistence type="inferred from homology"/>
<dbReference type="Gene3D" id="1.25.40.10">
    <property type="entry name" value="Tetratricopeptide repeat domain"/>
    <property type="match status" value="1"/>
</dbReference>
<keyword evidence="2" id="KW-0802">TPR repeat</keyword>
<dbReference type="STRING" id="1555241.A0A4P9X9L6"/>